<evidence type="ECO:0000313" key="2">
    <source>
        <dbReference type="Proteomes" id="UP001157502"/>
    </source>
</evidence>
<accession>A0ACC2GG84</accession>
<comment type="caution">
    <text evidence="1">The sequence shown here is derived from an EMBL/GenBank/DDBJ whole genome shotgun (WGS) entry which is preliminary data.</text>
</comment>
<dbReference type="Proteomes" id="UP001157502">
    <property type="component" value="Chromosome 13"/>
</dbReference>
<name>A0ACC2GG84_DALPE</name>
<organism evidence="1 2">
    <name type="scientific">Dallia pectoralis</name>
    <name type="common">Alaska blackfish</name>
    <dbReference type="NCBI Taxonomy" id="75939"/>
    <lineage>
        <taxon>Eukaryota</taxon>
        <taxon>Metazoa</taxon>
        <taxon>Chordata</taxon>
        <taxon>Craniata</taxon>
        <taxon>Vertebrata</taxon>
        <taxon>Euteleostomi</taxon>
        <taxon>Actinopterygii</taxon>
        <taxon>Neopterygii</taxon>
        <taxon>Teleostei</taxon>
        <taxon>Protacanthopterygii</taxon>
        <taxon>Esociformes</taxon>
        <taxon>Umbridae</taxon>
        <taxon>Dallia</taxon>
    </lineage>
</organism>
<proteinExistence type="predicted"/>
<gene>
    <name evidence="1" type="ORF">DPEC_G00161510</name>
</gene>
<reference evidence="1" key="1">
    <citation type="submission" date="2021-05" db="EMBL/GenBank/DDBJ databases">
        <authorList>
            <person name="Pan Q."/>
            <person name="Jouanno E."/>
            <person name="Zahm M."/>
            <person name="Klopp C."/>
            <person name="Cabau C."/>
            <person name="Louis A."/>
            <person name="Berthelot C."/>
            <person name="Parey E."/>
            <person name="Roest Crollius H."/>
            <person name="Montfort J."/>
            <person name="Robinson-Rechavi M."/>
            <person name="Bouchez O."/>
            <person name="Lampietro C."/>
            <person name="Lopez Roques C."/>
            <person name="Donnadieu C."/>
            <person name="Postlethwait J."/>
            <person name="Bobe J."/>
            <person name="Dillon D."/>
            <person name="Chandos A."/>
            <person name="von Hippel F."/>
            <person name="Guiguen Y."/>
        </authorList>
    </citation>
    <scope>NUCLEOTIDE SEQUENCE</scope>
    <source>
        <strain evidence="1">YG-Jan2019</strain>
    </source>
</reference>
<dbReference type="EMBL" id="CM055740">
    <property type="protein sequence ID" value="KAJ8002686.1"/>
    <property type="molecule type" value="Genomic_DNA"/>
</dbReference>
<protein>
    <submittedName>
        <fullName evidence="1">Uncharacterized protein</fullName>
    </submittedName>
</protein>
<evidence type="ECO:0000313" key="1">
    <source>
        <dbReference type="EMBL" id="KAJ8002686.1"/>
    </source>
</evidence>
<keyword evidence="2" id="KW-1185">Reference proteome</keyword>
<sequence>MNGCPITIVSLLSRHRFSTWLLTCPRIDVVTESRISGRPVFRVRLPPEAVCWMKRFPRVNSCVFSDVNTRPVSTLLKSREACDRVVAGGGPVRSAGSSKIEGRRSALRRYCRPAVQAIGQLGPILACHASGTRLPLSHPEPLCPSGSPPTHRGVQSVGHPPGPVQIQGRSET</sequence>